<dbReference type="PROSITE" id="PS50943">
    <property type="entry name" value="HTH_CROC1"/>
    <property type="match status" value="1"/>
</dbReference>
<evidence type="ECO:0000256" key="1">
    <source>
        <dbReference type="ARBA" id="ARBA00023125"/>
    </source>
</evidence>
<evidence type="ECO:0000313" key="3">
    <source>
        <dbReference type="EMBL" id="WZN40582.1"/>
    </source>
</evidence>
<evidence type="ECO:0000313" key="4">
    <source>
        <dbReference type="Proteomes" id="UP001485459"/>
    </source>
</evidence>
<dbReference type="PANTHER" id="PTHR46797:SF19">
    <property type="entry name" value="BLL2473 PROTEIN"/>
    <property type="match status" value="1"/>
</dbReference>
<dbReference type="CDD" id="cd00093">
    <property type="entry name" value="HTH_XRE"/>
    <property type="match status" value="1"/>
</dbReference>
<reference evidence="4" key="1">
    <citation type="submission" date="2024-03" db="EMBL/GenBank/DDBJ databases">
        <title>Chitinophaga horti sp. nov., isolated from garden soil.</title>
        <authorList>
            <person name="Lee D.S."/>
            <person name="Han D.M."/>
            <person name="Baek J.H."/>
            <person name="Choi D.G."/>
            <person name="Jeon J.H."/>
            <person name="Jeon C.O."/>
        </authorList>
    </citation>
    <scope>NUCLEOTIDE SEQUENCE [LARGE SCALE GENOMIC DNA]</scope>
    <source>
        <strain evidence="4">GPA1</strain>
    </source>
</reference>
<dbReference type="EMBL" id="CP149822">
    <property type="protein sequence ID" value="WZN40582.1"/>
    <property type="molecule type" value="Genomic_DNA"/>
</dbReference>
<dbReference type="InterPro" id="IPR010982">
    <property type="entry name" value="Lambda_DNA-bd_dom_sf"/>
</dbReference>
<keyword evidence="1" id="KW-0238">DNA-binding</keyword>
<proteinExistence type="predicted"/>
<dbReference type="SMART" id="SM00530">
    <property type="entry name" value="HTH_XRE"/>
    <property type="match status" value="1"/>
</dbReference>
<dbReference type="Proteomes" id="UP001485459">
    <property type="component" value="Chromosome"/>
</dbReference>
<accession>A0ABZ2YMQ3</accession>
<dbReference type="RefSeq" id="WP_341835497.1">
    <property type="nucleotide sequence ID" value="NZ_CP149822.1"/>
</dbReference>
<name>A0ABZ2YMQ3_9BACT</name>
<organism evidence="3 4">
    <name type="scientific">Chitinophaga pollutisoli</name>
    <dbReference type="NCBI Taxonomy" id="3133966"/>
    <lineage>
        <taxon>Bacteria</taxon>
        <taxon>Pseudomonadati</taxon>
        <taxon>Bacteroidota</taxon>
        <taxon>Chitinophagia</taxon>
        <taxon>Chitinophagales</taxon>
        <taxon>Chitinophagaceae</taxon>
        <taxon>Chitinophaga</taxon>
    </lineage>
</organism>
<dbReference type="PANTHER" id="PTHR46797">
    <property type="entry name" value="HTH-TYPE TRANSCRIPTIONAL REGULATOR"/>
    <property type="match status" value="1"/>
</dbReference>
<dbReference type="Pfam" id="PF01381">
    <property type="entry name" value="HTH_3"/>
    <property type="match status" value="1"/>
</dbReference>
<feature type="domain" description="HTH cro/C1-type" evidence="2">
    <location>
        <begin position="17"/>
        <end position="71"/>
    </location>
</feature>
<dbReference type="Gene3D" id="1.10.260.40">
    <property type="entry name" value="lambda repressor-like DNA-binding domains"/>
    <property type="match status" value="1"/>
</dbReference>
<keyword evidence="4" id="KW-1185">Reference proteome</keyword>
<dbReference type="InterPro" id="IPR001387">
    <property type="entry name" value="Cro/C1-type_HTH"/>
</dbReference>
<dbReference type="InterPro" id="IPR050807">
    <property type="entry name" value="TransReg_Diox_bact_type"/>
</dbReference>
<protein>
    <submittedName>
        <fullName evidence="3">Helix-turn-helix transcriptional regulator</fullName>
    </submittedName>
</protein>
<gene>
    <name evidence="3" type="ORF">WJU16_21700</name>
</gene>
<dbReference type="SUPFAM" id="SSF47413">
    <property type="entry name" value="lambda repressor-like DNA-binding domains"/>
    <property type="match status" value="1"/>
</dbReference>
<sequence length="94" mass="10479">MANGNQHIERKAIGQNIRKIRQSAGLSLRKLAALCRVDHADISKIERADVDPQLSTLLELAQALRVHPVTFFHIHPADNNGNNTSHPIHGKRVH</sequence>
<evidence type="ECO:0000259" key="2">
    <source>
        <dbReference type="PROSITE" id="PS50943"/>
    </source>
</evidence>